<gene>
    <name evidence="8" type="primary">MED18</name>
    <name evidence="9" type="ORF">VHEMI07448</name>
</gene>
<dbReference type="Gene3D" id="2.40.320.10">
    <property type="entry name" value="Hypothetical Protein Pfu-838710-001"/>
    <property type="match status" value="1"/>
</dbReference>
<keyword evidence="4 8" id="KW-0805">Transcription regulation</keyword>
<evidence type="ECO:0000256" key="8">
    <source>
        <dbReference type="RuleBase" id="RU364150"/>
    </source>
</evidence>
<comment type="subcellular location">
    <subcellularLocation>
        <location evidence="1 8">Nucleus</location>
    </subcellularLocation>
</comment>
<dbReference type="Pfam" id="PF09637">
    <property type="entry name" value="Med18"/>
    <property type="match status" value="1"/>
</dbReference>
<dbReference type="OrthoDB" id="5348092at2759"/>
<dbReference type="InterPro" id="IPR019095">
    <property type="entry name" value="Mediator_Med18"/>
</dbReference>
<dbReference type="HOGENOM" id="CLU_042562_1_0_1"/>
<dbReference type="AlphaFoldDB" id="A0A0A1T3L0"/>
<evidence type="ECO:0000313" key="10">
    <source>
        <dbReference type="Proteomes" id="UP000039046"/>
    </source>
</evidence>
<dbReference type="STRING" id="1531966.A0A0A1T3L0"/>
<evidence type="ECO:0000256" key="4">
    <source>
        <dbReference type="ARBA" id="ARBA00023015"/>
    </source>
</evidence>
<dbReference type="GO" id="GO:0003712">
    <property type="term" value="F:transcription coregulator activity"/>
    <property type="evidence" value="ECO:0007669"/>
    <property type="project" value="InterPro"/>
</dbReference>
<dbReference type="GO" id="GO:0006369">
    <property type="term" value="P:termination of RNA polymerase II transcription"/>
    <property type="evidence" value="ECO:0007669"/>
    <property type="project" value="TreeGrafter"/>
</dbReference>
<name>A0A0A1T3L0_9HYPO</name>
<evidence type="ECO:0000256" key="3">
    <source>
        <dbReference type="ARBA" id="ARBA00019612"/>
    </source>
</evidence>
<dbReference type="PANTHER" id="PTHR13321:SF2">
    <property type="entry name" value="MEDIATOR OF RNA POLYMERASE II TRANSCRIPTION SUBUNIT 18"/>
    <property type="match status" value="1"/>
</dbReference>
<keyword evidence="6 8" id="KW-0539">Nucleus</keyword>
<keyword evidence="10" id="KW-1185">Reference proteome</keyword>
<dbReference type="GO" id="GO:0070847">
    <property type="term" value="C:core mediator complex"/>
    <property type="evidence" value="ECO:0007669"/>
    <property type="project" value="TreeGrafter"/>
</dbReference>
<dbReference type="Proteomes" id="UP000039046">
    <property type="component" value="Unassembled WGS sequence"/>
</dbReference>
<proteinExistence type="inferred from homology"/>
<evidence type="ECO:0000256" key="5">
    <source>
        <dbReference type="ARBA" id="ARBA00023163"/>
    </source>
</evidence>
<protein>
    <recommendedName>
        <fullName evidence="3 8">Mediator of RNA polymerase II transcription subunit 18</fullName>
    </recommendedName>
    <alternativeName>
        <fullName evidence="7 8">Mediator complex subunit 18</fullName>
    </alternativeName>
</protein>
<sequence>MYEIFLTAFVEDADYDAACSVVGGLCSMKPWESIYRILYFQGPSRPTGLSNQSSIEKPIRKNVAPLWKELHQNLSRLSFVVQAKYEIVKDRDMGISGKPIEFKTTPGILRWADFPDPPSSKPLLTQRKMVELWEQRDIPSILYDNNYTFKGESIEEVHRFYRDDIEFSFTRQYLFKHVAEYTPLESRQGGDLQPAQSIPAWDSLTPLDMQRRWILKISSHVTQDNKPDEIRAAQDRLMSIRSELEGIFDFKVIDRKVHDTRVSQQQQPIPALLRKV</sequence>
<accession>A0A0A1T3L0</accession>
<evidence type="ECO:0000256" key="2">
    <source>
        <dbReference type="ARBA" id="ARBA00009814"/>
    </source>
</evidence>
<dbReference type="GO" id="GO:0016592">
    <property type="term" value="C:mediator complex"/>
    <property type="evidence" value="ECO:0007669"/>
    <property type="project" value="InterPro"/>
</dbReference>
<comment type="function">
    <text evidence="8">Component of the Mediator complex, a coactivator involved in the regulated transcription of nearly all RNA polymerase II-dependent genes. Mediator functions as a bridge to convey information from gene-specific regulatory proteins to the basal RNA polymerase II transcription machinery. Mediator is recruited to promoters by direct interactions with regulatory proteins and serves as a scaffold for the assembly of a functional preinitiation complex with RNA polymerase II and the general transcription factors.</text>
</comment>
<keyword evidence="8" id="KW-0010">Activator</keyword>
<comment type="subunit">
    <text evidence="8">Component of the Mediator complex.</text>
</comment>
<evidence type="ECO:0000256" key="1">
    <source>
        <dbReference type="ARBA" id="ARBA00004123"/>
    </source>
</evidence>
<comment type="similarity">
    <text evidence="2 8">Belongs to the Mediator complex subunit 18 family.</text>
</comment>
<evidence type="ECO:0000313" key="9">
    <source>
        <dbReference type="EMBL" id="CEJ91756.1"/>
    </source>
</evidence>
<evidence type="ECO:0000256" key="6">
    <source>
        <dbReference type="ARBA" id="ARBA00023242"/>
    </source>
</evidence>
<keyword evidence="5 8" id="KW-0804">Transcription</keyword>
<organism evidence="9 10">
    <name type="scientific">[Torrubiella] hemipterigena</name>
    <dbReference type="NCBI Taxonomy" id="1531966"/>
    <lineage>
        <taxon>Eukaryota</taxon>
        <taxon>Fungi</taxon>
        <taxon>Dikarya</taxon>
        <taxon>Ascomycota</taxon>
        <taxon>Pezizomycotina</taxon>
        <taxon>Sordariomycetes</taxon>
        <taxon>Hypocreomycetidae</taxon>
        <taxon>Hypocreales</taxon>
        <taxon>Clavicipitaceae</taxon>
        <taxon>Clavicipitaceae incertae sedis</taxon>
        <taxon>'Torrubiella' clade</taxon>
    </lineage>
</organism>
<reference evidence="9 10" key="1">
    <citation type="journal article" date="2015" name="Genome Announc.">
        <title>Draft Genome Sequence and Gene Annotation of the Entomopathogenic Fungus Verticillium hemipterigenum.</title>
        <authorList>
            <person name="Horn F."/>
            <person name="Habel A."/>
            <person name="Scharf D.H."/>
            <person name="Dworschak J."/>
            <person name="Brakhage A.A."/>
            <person name="Guthke R."/>
            <person name="Hertweck C."/>
            <person name="Linde J."/>
        </authorList>
    </citation>
    <scope>NUCLEOTIDE SEQUENCE [LARGE SCALE GENOMIC DNA]</scope>
</reference>
<dbReference type="GO" id="GO:0006357">
    <property type="term" value="P:regulation of transcription by RNA polymerase II"/>
    <property type="evidence" value="ECO:0007669"/>
    <property type="project" value="InterPro"/>
</dbReference>
<evidence type="ECO:0000256" key="7">
    <source>
        <dbReference type="ARBA" id="ARBA00032012"/>
    </source>
</evidence>
<dbReference type="PANTHER" id="PTHR13321">
    <property type="entry name" value="MEDIATOR OF RNA POLYMERASE II TRANSCRIPTION, SUBUNIT 18"/>
    <property type="match status" value="1"/>
</dbReference>
<dbReference type="EMBL" id="CDHN01000004">
    <property type="protein sequence ID" value="CEJ91756.1"/>
    <property type="molecule type" value="Genomic_DNA"/>
</dbReference>